<dbReference type="InterPro" id="IPR001647">
    <property type="entry name" value="HTH_TetR"/>
</dbReference>
<organism evidence="4 5">
    <name type="scientific">Paenibacillus lignilyticus</name>
    <dbReference type="NCBI Taxonomy" id="1172615"/>
    <lineage>
        <taxon>Bacteria</taxon>
        <taxon>Bacillati</taxon>
        <taxon>Bacillota</taxon>
        <taxon>Bacilli</taxon>
        <taxon>Bacillales</taxon>
        <taxon>Paenibacillaceae</taxon>
        <taxon>Paenibacillus</taxon>
    </lineage>
</organism>
<sequence length="228" mass="26469">MEPTGETQSCRYTDESTKDKYVTKLLHPIKSNGFQGLRMDDIAKAMDLSKATLYKYFNSRDEIIERLTALFIKYIVCAEAKLAEGDSKAYIDGFQSAFAQSLLIANYSTEVFFNDLREVYPQLMASLNVAISERNERLRKFYERGMKEGYMQELNATLLILQDELMFRNLLDPHCLMKQNLTLRNAISDYYQLKKLQLFKPDVYVQIDDSSMVERIEHLVRKVTYGAA</sequence>
<feature type="DNA-binding region" description="H-T-H motif" evidence="2">
    <location>
        <begin position="38"/>
        <end position="57"/>
    </location>
</feature>
<dbReference type="Gene3D" id="1.10.357.10">
    <property type="entry name" value="Tetracycline Repressor, domain 2"/>
    <property type="match status" value="1"/>
</dbReference>
<evidence type="ECO:0000259" key="3">
    <source>
        <dbReference type="PROSITE" id="PS50977"/>
    </source>
</evidence>
<gene>
    <name evidence="4" type="ORF">I8J30_30110</name>
</gene>
<evidence type="ECO:0000313" key="5">
    <source>
        <dbReference type="Proteomes" id="UP000673394"/>
    </source>
</evidence>
<evidence type="ECO:0000256" key="2">
    <source>
        <dbReference type="PROSITE-ProRule" id="PRU00335"/>
    </source>
</evidence>
<dbReference type="PROSITE" id="PS50977">
    <property type="entry name" value="HTH_TETR_2"/>
    <property type="match status" value="1"/>
</dbReference>
<dbReference type="EMBL" id="JAGKSP010000027">
    <property type="protein sequence ID" value="MBP3966943.1"/>
    <property type="molecule type" value="Genomic_DNA"/>
</dbReference>
<evidence type="ECO:0000313" key="4">
    <source>
        <dbReference type="EMBL" id="MBP3966943.1"/>
    </source>
</evidence>
<feature type="domain" description="HTH tetR-type" evidence="3">
    <location>
        <begin position="15"/>
        <end position="75"/>
    </location>
</feature>
<name>A0ABS5CM48_9BACL</name>
<dbReference type="Pfam" id="PF00440">
    <property type="entry name" value="TetR_N"/>
    <property type="match status" value="1"/>
</dbReference>
<protein>
    <submittedName>
        <fullName evidence="4">TetR/AcrR family transcriptional regulator</fullName>
    </submittedName>
</protein>
<dbReference type="Proteomes" id="UP000673394">
    <property type="component" value="Unassembled WGS sequence"/>
</dbReference>
<dbReference type="RefSeq" id="WP_210664117.1">
    <property type="nucleotide sequence ID" value="NZ_JAGKSP010000027.1"/>
</dbReference>
<reference evidence="4 5" key="1">
    <citation type="submission" date="2021-04" db="EMBL/GenBank/DDBJ databases">
        <title>Paenibacillus sp. DLE-14 whole genome sequence.</title>
        <authorList>
            <person name="Ham Y.J."/>
        </authorList>
    </citation>
    <scope>NUCLEOTIDE SEQUENCE [LARGE SCALE GENOMIC DNA]</scope>
    <source>
        <strain evidence="4 5">DLE-14</strain>
    </source>
</reference>
<dbReference type="SUPFAM" id="SSF46689">
    <property type="entry name" value="Homeodomain-like"/>
    <property type="match status" value="1"/>
</dbReference>
<evidence type="ECO:0000256" key="1">
    <source>
        <dbReference type="ARBA" id="ARBA00023125"/>
    </source>
</evidence>
<comment type="caution">
    <text evidence="4">The sequence shown here is derived from an EMBL/GenBank/DDBJ whole genome shotgun (WGS) entry which is preliminary data.</text>
</comment>
<keyword evidence="5" id="KW-1185">Reference proteome</keyword>
<keyword evidence="1 2" id="KW-0238">DNA-binding</keyword>
<dbReference type="InterPro" id="IPR009057">
    <property type="entry name" value="Homeodomain-like_sf"/>
</dbReference>
<accession>A0ABS5CM48</accession>
<proteinExistence type="predicted"/>